<dbReference type="PROSITE" id="PS51273">
    <property type="entry name" value="GATASE_TYPE_1"/>
    <property type="match status" value="1"/>
</dbReference>
<reference evidence="1" key="2">
    <citation type="submission" date="2020-09" db="EMBL/GenBank/DDBJ databases">
        <authorList>
            <person name="Sun Q."/>
            <person name="Zhou Y."/>
        </authorList>
    </citation>
    <scope>NUCLEOTIDE SEQUENCE</scope>
    <source>
        <strain evidence="1">CGMCC 4.7306</strain>
    </source>
</reference>
<evidence type="ECO:0000313" key="1">
    <source>
        <dbReference type="EMBL" id="GGL78699.1"/>
    </source>
</evidence>
<accession>A0A917SHA0</accession>
<dbReference type="AlphaFoldDB" id="A0A917SHA0"/>
<keyword evidence="1" id="KW-0378">Hydrolase</keyword>
<dbReference type="GO" id="GO:0005829">
    <property type="term" value="C:cytosol"/>
    <property type="evidence" value="ECO:0007669"/>
    <property type="project" value="TreeGrafter"/>
</dbReference>
<dbReference type="PANTHER" id="PTHR43235:SF1">
    <property type="entry name" value="GLUTAMINE AMIDOTRANSFERASE PB2B2.05-RELATED"/>
    <property type="match status" value="1"/>
</dbReference>
<keyword evidence="2" id="KW-1185">Reference proteome</keyword>
<dbReference type="PANTHER" id="PTHR43235">
    <property type="entry name" value="GLUTAMINE AMIDOTRANSFERASE PB2B2.05-RELATED"/>
    <property type="match status" value="1"/>
</dbReference>
<gene>
    <name evidence="1" type="ORF">GCM10011575_41300</name>
</gene>
<dbReference type="SUPFAM" id="SSF52317">
    <property type="entry name" value="Class I glutamine amidotransferase-like"/>
    <property type="match status" value="1"/>
</dbReference>
<sequence length="246" mass="25835">MSTPVIGLSCYREDATWGVWTTPADLLPRTYTGSVERAGGLPVMLPAAAPALASAIVARLDGLIITGGPDVDPARYDTAPHPRTQASRPDRDAWELALLDAAAAIGLPTLGICRGAQVMAVHGGGTLHQHVPELIGHEQHSGDGSTFTETTATVDPASRVAALIGPRIDDWCAAVSCHHHQAIDSHPGFTVSARSADGTVEAIEQEGDRFYLGVQWHPEERQDAGLFVGLVTAAAEYAGRSQPAAR</sequence>
<dbReference type="Gene3D" id="3.40.50.880">
    <property type="match status" value="1"/>
</dbReference>
<organism evidence="1 2">
    <name type="scientific">Microlunatus endophyticus</name>
    <dbReference type="NCBI Taxonomy" id="1716077"/>
    <lineage>
        <taxon>Bacteria</taxon>
        <taxon>Bacillati</taxon>
        <taxon>Actinomycetota</taxon>
        <taxon>Actinomycetes</taxon>
        <taxon>Propionibacteriales</taxon>
        <taxon>Propionibacteriaceae</taxon>
        <taxon>Microlunatus</taxon>
    </lineage>
</organism>
<dbReference type="InterPro" id="IPR029062">
    <property type="entry name" value="Class_I_gatase-like"/>
</dbReference>
<comment type="caution">
    <text evidence="1">The sequence shown here is derived from an EMBL/GenBank/DDBJ whole genome shotgun (WGS) entry which is preliminary data.</text>
</comment>
<dbReference type="InterPro" id="IPR044668">
    <property type="entry name" value="PuuD-like"/>
</dbReference>
<dbReference type="GO" id="GO:0033969">
    <property type="term" value="F:gamma-glutamyl-gamma-aminobutyrate hydrolase activity"/>
    <property type="evidence" value="ECO:0007669"/>
    <property type="project" value="TreeGrafter"/>
</dbReference>
<evidence type="ECO:0000313" key="2">
    <source>
        <dbReference type="Proteomes" id="UP000613840"/>
    </source>
</evidence>
<name>A0A917SHA0_9ACTN</name>
<dbReference type="GO" id="GO:0006598">
    <property type="term" value="P:polyamine catabolic process"/>
    <property type="evidence" value="ECO:0007669"/>
    <property type="project" value="TreeGrafter"/>
</dbReference>
<dbReference type="EMBL" id="BMMZ01000013">
    <property type="protein sequence ID" value="GGL78699.1"/>
    <property type="molecule type" value="Genomic_DNA"/>
</dbReference>
<reference evidence="1" key="1">
    <citation type="journal article" date="2014" name="Int. J. Syst. Evol. Microbiol.">
        <title>Complete genome sequence of Corynebacterium casei LMG S-19264T (=DSM 44701T), isolated from a smear-ripened cheese.</title>
        <authorList>
            <consortium name="US DOE Joint Genome Institute (JGI-PGF)"/>
            <person name="Walter F."/>
            <person name="Albersmeier A."/>
            <person name="Kalinowski J."/>
            <person name="Ruckert C."/>
        </authorList>
    </citation>
    <scope>NUCLEOTIDE SEQUENCE</scope>
    <source>
        <strain evidence="1">CGMCC 4.7306</strain>
    </source>
</reference>
<dbReference type="CDD" id="cd01745">
    <property type="entry name" value="GATase1_2"/>
    <property type="match status" value="1"/>
</dbReference>
<proteinExistence type="predicted"/>
<dbReference type="RefSeq" id="WP_188897371.1">
    <property type="nucleotide sequence ID" value="NZ_BMMZ01000013.1"/>
</dbReference>
<dbReference type="Proteomes" id="UP000613840">
    <property type="component" value="Unassembled WGS sequence"/>
</dbReference>
<protein>
    <submittedName>
        <fullName evidence="1">Gamma-glutamyl-gamma-aminobutyrate hydrolase</fullName>
    </submittedName>
</protein>
<dbReference type="Pfam" id="PF07722">
    <property type="entry name" value="Peptidase_C26"/>
    <property type="match status" value="1"/>
</dbReference>
<dbReference type="InterPro" id="IPR011697">
    <property type="entry name" value="Peptidase_C26"/>
</dbReference>